<feature type="transmembrane region" description="Helical" evidence="2">
    <location>
        <begin position="159"/>
        <end position="179"/>
    </location>
</feature>
<accession>A0ABS2LHK1</accession>
<gene>
    <name evidence="4" type="ORF">JOD49_002503</name>
</gene>
<proteinExistence type="predicted"/>
<name>A0ABS2LHK1_9CELL</name>
<dbReference type="Proteomes" id="UP000698059">
    <property type="component" value="Unassembled WGS sequence"/>
</dbReference>
<feature type="transmembrane region" description="Helical" evidence="2">
    <location>
        <begin position="283"/>
        <end position="301"/>
    </location>
</feature>
<organism evidence="4 5">
    <name type="scientific">Oerskovia jenensis</name>
    <dbReference type="NCBI Taxonomy" id="162169"/>
    <lineage>
        <taxon>Bacteria</taxon>
        <taxon>Bacillati</taxon>
        <taxon>Actinomycetota</taxon>
        <taxon>Actinomycetes</taxon>
        <taxon>Micrococcales</taxon>
        <taxon>Cellulomonadaceae</taxon>
        <taxon>Oerskovia</taxon>
    </lineage>
</organism>
<evidence type="ECO:0000256" key="2">
    <source>
        <dbReference type="SAM" id="Phobius"/>
    </source>
</evidence>
<comment type="caution">
    <text evidence="4">The sequence shown here is derived from an EMBL/GenBank/DDBJ whole genome shotgun (WGS) entry which is preliminary data.</text>
</comment>
<keyword evidence="5" id="KW-1185">Reference proteome</keyword>
<feature type="region of interest" description="Disordered" evidence="1">
    <location>
        <begin position="1"/>
        <end position="58"/>
    </location>
</feature>
<reference evidence="4 5" key="1">
    <citation type="submission" date="2021-01" db="EMBL/GenBank/DDBJ databases">
        <title>Sequencing the genomes of 1000 actinobacteria strains.</title>
        <authorList>
            <person name="Klenk H.-P."/>
        </authorList>
    </citation>
    <scope>NUCLEOTIDE SEQUENCE [LARGE SCALE GENOMIC DNA]</scope>
    <source>
        <strain evidence="4 5">DSM 46000</strain>
    </source>
</reference>
<evidence type="ECO:0000313" key="4">
    <source>
        <dbReference type="EMBL" id="MBM7479583.1"/>
    </source>
</evidence>
<feature type="domain" description="CAAX prenyl protease 2/Lysostaphin resistance protein A-like" evidence="3">
    <location>
        <begin position="198"/>
        <end position="292"/>
    </location>
</feature>
<keyword evidence="2" id="KW-1133">Transmembrane helix</keyword>
<evidence type="ECO:0000313" key="5">
    <source>
        <dbReference type="Proteomes" id="UP000698059"/>
    </source>
</evidence>
<feature type="transmembrane region" description="Helical" evidence="2">
    <location>
        <begin position="116"/>
        <end position="138"/>
    </location>
</feature>
<evidence type="ECO:0000256" key="1">
    <source>
        <dbReference type="SAM" id="MobiDB-lite"/>
    </source>
</evidence>
<sequence>MTTPPGTPPGTPSGAAAAPDVPSGTSREPGAAGVVVATADETTGGKRSRWAPTTADRPETRRRIGAEIWILLGLSLGRSGVYAIVNIVARLTEGTPLAEQSTSLNNSQSPRPYLDLTYQILSIGFALIPVALALYLLSARGRSVTRAIGLDGSRPWRDTGWGFALAAVIGIPGLGLYVAGRALGITVEVNPANLADYWWTVPILILAALQNGLLEEVIAVAYLFERTKDLGWGRVKFVVWSSLLRGSYHLYQGIGPFIGNVVMGVVFSWFYTSRWGRHRVVPLVIAHTILDVVAFVGYALLPREWLEALGVG</sequence>
<dbReference type="Pfam" id="PF02517">
    <property type="entry name" value="Rce1-like"/>
    <property type="match status" value="1"/>
</dbReference>
<keyword evidence="2" id="KW-0472">Membrane</keyword>
<feature type="transmembrane region" description="Helical" evidence="2">
    <location>
        <begin position="250"/>
        <end position="271"/>
    </location>
</feature>
<evidence type="ECO:0000259" key="3">
    <source>
        <dbReference type="Pfam" id="PF02517"/>
    </source>
</evidence>
<feature type="compositionally biased region" description="Pro residues" evidence="1">
    <location>
        <begin position="1"/>
        <end position="11"/>
    </location>
</feature>
<dbReference type="EMBL" id="JAFBBO010000001">
    <property type="protein sequence ID" value="MBM7479583.1"/>
    <property type="molecule type" value="Genomic_DNA"/>
</dbReference>
<protein>
    <recommendedName>
        <fullName evidence="3">CAAX prenyl protease 2/Lysostaphin resistance protein A-like domain-containing protein</fullName>
    </recommendedName>
</protein>
<dbReference type="InterPro" id="IPR003675">
    <property type="entry name" value="Rce1/LyrA-like_dom"/>
</dbReference>
<keyword evidence="2" id="KW-0812">Transmembrane</keyword>